<feature type="region of interest" description="Disordered" evidence="1">
    <location>
        <begin position="662"/>
        <end position="765"/>
    </location>
</feature>
<dbReference type="OrthoDB" id="4084751at2759"/>
<feature type="region of interest" description="Disordered" evidence="1">
    <location>
        <begin position="600"/>
        <end position="622"/>
    </location>
</feature>
<protein>
    <recommendedName>
        <fullName evidence="4">PNPLA domain-containing protein</fullName>
    </recommendedName>
</protein>
<dbReference type="EMBL" id="LSRX01000104">
    <property type="protein sequence ID" value="OLQ09068.1"/>
    <property type="molecule type" value="Genomic_DNA"/>
</dbReference>
<feature type="compositionally biased region" description="Acidic residues" evidence="1">
    <location>
        <begin position="441"/>
        <end position="452"/>
    </location>
</feature>
<feature type="compositionally biased region" description="Polar residues" evidence="1">
    <location>
        <begin position="814"/>
        <end position="823"/>
    </location>
</feature>
<feature type="region of interest" description="Disordered" evidence="1">
    <location>
        <begin position="428"/>
        <end position="461"/>
    </location>
</feature>
<proteinExistence type="predicted"/>
<reference evidence="2 3" key="1">
    <citation type="submission" date="2016-02" db="EMBL/GenBank/DDBJ databases">
        <title>Genome analysis of coral dinoflagellate symbionts highlights evolutionary adaptations to a symbiotic lifestyle.</title>
        <authorList>
            <person name="Aranda M."/>
            <person name="Li Y."/>
            <person name="Liew Y.J."/>
            <person name="Baumgarten S."/>
            <person name="Simakov O."/>
            <person name="Wilson M."/>
            <person name="Piel J."/>
            <person name="Ashoor H."/>
            <person name="Bougouffa S."/>
            <person name="Bajic V.B."/>
            <person name="Ryu T."/>
            <person name="Ravasi T."/>
            <person name="Bayer T."/>
            <person name="Micklem G."/>
            <person name="Kim H."/>
            <person name="Bhak J."/>
            <person name="Lajeunesse T.C."/>
            <person name="Voolstra C.R."/>
        </authorList>
    </citation>
    <scope>NUCLEOTIDE SEQUENCE [LARGE SCALE GENOMIC DNA]</scope>
    <source>
        <strain evidence="2 3">CCMP2467</strain>
    </source>
</reference>
<feature type="compositionally biased region" description="Low complexity" evidence="1">
    <location>
        <begin position="708"/>
        <end position="730"/>
    </location>
</feature>
<evidence type="ECO:0008006" key="4">
    <source>
        <dbReference type="Google" id="ProtNLM"/>
    </source>
</evidence>
<feature type="region of interest" description="Disordered" evidence="1">
    <location>
        <begin position="180"/>
        <end position="204"/>
    </location>
</feature>
<feature type="compositionally biased region" description="Basic and acidic residues" evidence="1">
    <location>
        <begin position="181"/>
        <end position="197"/>
    </location>
</feature>
<feature type="compositionally biased region" description="Low complexity" evidence="1">
    <location>
        <begin position="738"/>
        <end position="751"/>
    </location>
</feature>
<dbReference type="InterPro" id="IPR016035">
    <property type="entry name" value="Acyl_Trfase/lysoPLipase"/>
</dbReference>
<accession>A0A1Q9ENV6</accession>
<keyword evidence="3" id="KW-1185">Reference proteome</keyword>
<dbReference type="Gene3D" id="3.40.1090.10">
    <property type="entry name" value="Cytosolic phospholipase A2 catalytic domain"/>
    <property type="match status" value="1"/>
</dbReference>
<dbReference type="SUPFAM" id="SSF52151">
    <property type="entry name" value="FabD/lysophospholipase-like"/>
    <property type="match status" value="1"/>
</dbReference>
<comment type="caution">
    <text evidence="2">The sequence shown here is derived from an EMBL/GenBank/DDBJ whole genome shotgun (WGS) entry which is preliminary data.</text>
</comment>
<feature type="compositionally biased region" description="Low complexity" evidence="1">
    <location>
        <begin position="671"/>
        <end position="688"/>
    </location>
</feature>
<evidence type="ECO:0000313" key="2">
    <source>
        <dbReference type="EMBL" id="OLQ09068.1"/>
    </source>
</evidence>
<dbReference type="Proteomes" id="UP000186817">
    <property type="component" value="Unassembled WGS sequence"/>
</dbReference>
<name>A0A1Q9ENV6_SYMMI</name>
<evidence type="ECO:0000313" key="3">
    <source>
        <dbReference type="Proteomes" id="UP000186817"/>
    </source>
</evidence>
<evidence type="ECO:0000256" key="1">
    <source>
        <dbReference type="SAM" id="MobiDB-lite"/>
    </source>
</evidence>
<feature type="compositionally biased region" description="Polar residues" evidence="1">
    <location>
        <begin position="755"/>
        <end position="765"/>
    </location>
</feature>
<feature type="region of interest" description="Disordered" evidence="1">
    <location>
        <begin position="787"/>
        <end position="823"/>
    </location>
</feature>
<gene>
    <name evidence="2" type="ORF">AK812_SmicGene7386</name>
</gene>
<organism evidence="2 3">
    <name type="scientific">Symbiodinium microadriaticum</name>
    <name type="common">Dinoflagellate</name>
    <name type="synonym">Zooxanthella microadriatica</name>
    <dbReference type="NCBI Taxonomy" id="2951"/>
    <lineage>
        <taxon>Eukaryota</taxon>
        <taxon>Sar</taxon>
        <taxon>Alveolata</taxon>
        <taxon>Dinophyceae</taxon>
        <taxon>Suessiales</taxon>
        <taxon>Symbiodiniaceae</taxon>
        <taxon>Symbiodinium</taxon>
    </lineage>
</organism>
<sequence>MFLSRRLLHLAEANTDVQCVTDAERLQALSALGRHSTCCEELPVVIAAFSCSRELGHCRVECFTAPTSDDPSCKRSMRLLSQWEDKVPEVDEANKKHDAQLVTVEVGRKAAGESTKLLVGTVLRLRATEPEFDKMAVQDKGHLASVQDKGLLADVKASLHKHADEGFALQAQACNSLGRSRTTDHLLPESSRAERPRAKGKGQWKTWTPEALLRAGFAKESMASREVAAQVDGGSPLQALEAKCFVADCIEKEQIDGLARLVSQVEYYEANHNAGDEPKPLAFAIYNMMFDETELELTVDEFGPNSWSVLASHAQLTVKSLWHVDANNMTDSLNLVLPASRRLGGRLLPKAADGKVEEIDFVSSGSIGCALSGVGATFDATQQHATWDWLGIRTILVAFSCRDVENLAEDDLAKLKDLGFHLPTESAEWAEDADGQQAQEVEADESEAEVEAPAEPAGTVAETSAYGGGGYRIIYSCSRASVCCLCQAKSTDPTPLDDPGMDGVIPWAKYRKMQHEGETVRVPEGKIDLSFNKEHKNYTAYFAWVSKKENQAKHKGFLASRKEWVKQHNENPDKVKLSSKGQVQQAAKLLKERTMGGRLKAPKKQFVTEEGCDPEIHGEPWDPSKVEELEAVSAKREASAVQGQALDLASLVQQMKASGSLPSAVEDKAASGSGSESSSTHNSSGQDSSAEDSSEDENVKAQNFFGGSSAAKPKAVAKEVSSSSVTAGPKVKAKAKAKTSASESKSSLGSGPKAKSTSKCAKVAKTQTTAKSSKAVLSPLGKGGLGLGPGLGNLGRKSASKQSNKDKDAEQAQPRVSPSSDDQLNNAMRMMARWWTGGILIGSSFAFLALVVAGSDSDQCVEDDCDDVELLHLRRDEGHVALAMRGGGARSMAGVTGQVRALKNMGLLDEVDQIVAISGTNWAMAPYLFAKGFTSEELLGQVLDPATLTPEFLANNFNGELAASAANPIANPVVNASLQNSPNEDFYVQLIGATYLCRFGLNAALPPGACPSNSNKNQIWAENRLQLKGIKFRNQKLDLAGALTIQRTKIKSYIAGATLIAPEGYTPDRDNIVATRMSPDFSGSPFYADCRTANFTPLNTPLFANLTDLDDVVVGGGLVESFAFTSTEVPLREKGQAGKTLMAYAKWLEDNTDNAAVLTLQDAVGIASSVLSLAPWTVGPPKALATSLLGTVFGRDVSILADDPLAYTARRPYWPVGTKKFGDTSLQDYYLGDQGSLENHGVLEAIRSGATCVISLLNSNQELDASVINCSTKVVNLTRLQEVAADSPPLYDLFGLALDNPDLLEFAGFDYSNNQVFATEDLFPIICEATQKRDLLGQPATAYSTDLVTLENKFWGIKAGKKVNILWVFTEKTTNFEALLPEATRESINNGTYNTPGDAWPFLGTFFPAGQDPSALSPSQANLYAAQTEWSLTQIQPDVEACIEAGSQHHYR</sequence>